<reference evidence="1" key="1">
    <citation type="submission" date="2021-03" db="EMBL/GenBank/DDBJ databases">
        <title>Sagittula salina sp. nov. strain M10.9X isolated from the marine waste.</title>
        <authorList>
            <person name="Satari L."/>
            <person name="Molina-Menor E."/>
            <person name="Vidal-Verdu A."/>
            <person name="Pascual J."/>
            <person name="Pereto J."/>
            <person name="Porcar M."/>
        </authorList>
    </citation>
    <scope>NUCLEOTIDE SEQUENCE</scope>
    <source>
        <strain evidence="1">M10.9X</strain>
    </source>
</reference>
<protein>
    <submittedName>
        <fullName evidence="1">Uncharacterized protein</fullName>
    </submittedName>
</protein>
<organism evidence="1 2">
    <name type="scientific">Sagittula salina</name>
    <dbReference type="NCBI Taxonomy" id="2820268"/>
    <lineage>
        <taxon>Bacteria</taxon>
        <taxon>Pseudomonadati</taxon>
        <taxon>Pseudomonadota</taxon>
        <taxon>Alphaproteobacteria</taxon>
        <taxon>Rhodobacterales</taxon>
        <taxon>Roseobacteraceae</taxon>
        <taxon>Sagittula</taxon>
    </lineage>
</organism>
<dbReference type="AlphaFoldDB" id="A0A940S4V8"/>
<dbReference type="RefSeq" id="WP_209362943.1">
    <property type="nucleotide sequence ID" value="NZ_JAGISH010000013.1"/>
</dbReference>
<gene>
    <name evidence="1" type="ORF">J5474_18770</name>
</gene>
<name>A0A940S4V8_9RHOB</name>
<evidence type="ECO:0000313" key="2">
    <source>
        <dbReference type="Proteomes" id="UP000675940"/>
    </source>
</evidence>
<keyword evidence="2" id="KW-1185">Reference proteome</keyword>
<proteinExistence type="predicted"/>
<accession>A0A940S4V8</accession>
<dbReference type="Proteomes" id="UP000675940">
    <property type="component" value="Unassembled WGS sequence"/>
</dbReference>
<comment type="caution">
    <text evidence="1">The sequence shown here is derived from an EMBL/GenBank/DDBJ whole genome shotgun (WGS) entry which is preliminary data.</text>
</comment>
<evidence type="ECO:0000313" key="1">
    <source>
        <dbReference type="EMBL" id="MBP0484519.1"/>
    </source>
</evidence>
<sequence>MAKNSNDDFRFRAQAILAVRHARALAEQLTSMPDVPIGDLPRSSLNATLRRLETGEVTEGRDLVVLETLEAGFAERMAAEITGSTVEARHIGYDEDGEIWAWETVPSYSPRGEKARALHSQLKRFLELRQDLLDHSAAERLAAQLLR</sequence>
<dbReference type="EMBL" id="JAGISH010000013">
    <property type="protein sequence ID" value="MBP0484519.1"/>
    <property type="molecule type" value="Genomic_DNA"/>
</dbReference>